<evidence type="ECO:0000313" key="1">
    <source>
        <dbReference type="EMBL" id="QUV94403.1"/>
    </source>
</evidence>
<name>A0ABX8B0B5_9BACT</name>
<keyword evidence="2" id="KW-1185">Reference proteome</keyword>
<reference evidence="1 2" key="1">
    <citation type="submission" date="2021-03" db="EMBL/GenBank/DDBJ databases">
        <title>Genomic and phenotypic characterization of Chloracidobacterium isolates provides evidence for multiple species.</title>
        <authorList>
            <person name="Saini M.K."/>
            <person name="Costas A.M.G."/>
            <person name="Tank M."/>
            <person name="Bryant D.A."/>
        </authorList>
    </citation>
    <scope>NUCLEOTIDE SEQUENCE [LARGE SCALE GENOMIC DNA]</scope>
    <source>
        <strain evidence="1 2">N</strain>
    </source>
</reference>
<gene>
    <name evidence="1" type="ORF">J8C05_02860</name>
</gene>
<protein>
    <recommendedName>
        <fullName evidence="3">Gram-negative bacterial tonB protein</fullName>
    </recommendedName>
</protein>
<evidence type="ECO:0008006" key="3">
    <source>
        <dbReference type="Google" id="ProtNLM"/>
    </source>
</evidence>
<dbReference type="EMBL" id="CP072642">
    <property type="protein sequence ID" value="QUV94403.1"/>
    <property type="molecule type" value="Genomic_DNA"/>
</dbReference>
<evidence type="ECO:0000313" key="2">
    <source>
        <dbReference type="Proteomes" id="UP000677668"/>
    </source>
</evidence>
<dbReference type="Proteomes" id="UP000677668">
    <property type="component" value="Chromosome 1"/>
</dbReference>
<accession>A0ABX8B0B5</accession>
<sequence>MRHIKTGLFLLAAGFFLIGTGGTALGQRRAVEHRMEIQVTNQTINVGERLTIRIDGVQPNDMINLAPKEQTTAQVAAGIMVPAPGRVTTLGIGSTSPLPDGALSVTPSEVRITRATNWTGNLFFHVDVPMQTQVTLVINDQPLLNARLSAPVAFWREAFHPGFSIAPETFVRATLPNIDREERIRPEEEAYRVPPSKVQVLKRVLPSSDTARELLVAFRVNEQGQVFAAHVLTHDAQAAAYAENFKQWVFAPYVVDGKPVPFLTVMKVSF</sequence>
<dbReference type="Gene3D" id="3.30.1150.10">
    <property type="match status" value="1"/>
</dbReference>
<organism evidence="1 2">
    <name type="scientific">Chloracidobacterium sp. N</name>
    <dbReference type="NCBI Taxonomy" id="2821540"/>
    <lineage>
        <taxon>Bacteria</taxon>
        <taxon>Pseudomonadati</taxon>
        <taxon>Acidobacteriota</taxon>
        <taxon>Terriglobia</taxon>
        <taxon>Terriglobales</taxon>
        <taxon>Acidobacteriaceae</taxon>
        <taxon>Chloracidobacterium</taxon>
        <taxon>Chloracidobacterium aggregatum</taxon>
    </lineage>
</organism>
<proteinExistence type="predicted"/>
<dbReference type="SUPFAM" id="SSF74653">
    <property type="entry name" value="TolA/TonB C-terminal domain"/>
    <property type="match status" value="1"/>
</dbReference>
<dbReference type="RefSeq" id="WP_211422699.1">
    <property type="nucleotide sequence ID" value="NZ_CP072642.1"/>
</dbReference>